<evidence type="ECO:0000256" key="7">
    <source>
        <dbReference type="SAM" id="Phobius"/>
    </source>
</evidence>
<dbReference type="InterPro" id="IPR002549">
    <property type="entry name" value="AI-2E-like"/>
</dbReference>
<dbReference type="PANTHER" id="PTHR21716:SF4">
    <property type="entry name" value="TRANSMEMBRANE PROTEIN 245"/>
    <property type="match status" value="1"/>
</dbReference>
<organism evidence="8 9">
    <name type="scientific">Natrinema gari JCM 14663</name>
    <dbReference type="NCBI Taxonomy" id="1230459"/>
    <lineage>
        <taxon>Archaea</taxon>
        <taxon>Methanobacteriati</taxon>
        <taxon>Methanobacteriota</taxon>
        <taxon>Stenosarchaea group</taxon>
        <taxon>Halobacteria</taxon>
        <taxon>Halobacteriales</taxon>
        <taxon>Natrialbaceae</taxon>
        <taxon>Natrinema</taxon>
    </lineage>
</organism>
<keyword evidence="4 7" id="KW-1133">Transmembrane helix</keyword>
<dbReference type="AlphaFoldDB" id="L9Z9Y7"/>
<dbReference type="PANTHER" id="PTHR21716">
    <property type="entry name" value="TRANSMEMBRANE PROTEIN"/>
    <property type="match status" value="1"/>
</dbReference>
<name>L9Z9Y7_9EURY</name>
<evidence type="ECO:0000313" key="9">
    <source>
        <dbReference type="Proteomes" id="UP000011592"/>
    </source>
</evidence>
<evidence type="ECO:0000256" key="3">
    <source>
        <dbReference type="ARBA" id="ARBA00022692"/>
    </source>
</evidence>
<feature type="transmembrane region" description="Helical" evidence="7">
    <location>
        <begin position="310"/>
        <end position="337"/>
    </location>
</feature>
<sequence length="400" mass="41824">MSVAVARPCMVDRASPSDWVVEQPVLTTLALISVALGFLVVLPYLQYVLFGIVLAYILLPLQRRLEEYLRPTVAASITIIVAVLVIVLPLVYILTVALRQTSQLVTAVRNGGVDLEMVERTLAERGYSVNLTGLYESYQDAITSGVQGLATGVLDIVGGLPGIAIGVTITLFVCFALLRDGEQLVEWLYRVVPIDDAIQRELLAELDHLMQASVISNVLVAAIQAVLLGAGLAVLGMPAVVLLTVLTFVLTLLPLVGSFGVWLPVSIYLVALNRPVAAVGLTLYGLLVMISDTYLRPALIGRTSAFNSTIAVVGIFGGLITFGAVGLFIGPVVLGGVKVVLDIFAREHTGGPGPEPGAAGGTGTSADASDSDAPPVTRDAETGPPPDGTDVDTDGDDTGT</sequence>
<keyword evidence="3 7" id="KW-0812">Transmembrane</keyword>
<feature type="transmembrane region" description="Helical" evidence="7">
    <location>
        <begin position="71"/>
        <end position="94"/>
    </location>
</feature>
<feature type="transmembrane region" description="Helical" evidence="7">
    <location>
        <begin position="214"/>
        <end position="235"/>
    </location>
</feature>
<dbReference type="Proteomes" id="UP000011592">
    <property type="component" value="Unassembled WGS sequence"/>
</dbReference>
<evidence type="ECO:0000256" key="1">
    <source>
        <dbReference type="ARBA" id="ARBA00004141"/>
    </source>
</evidence>
<evidence type="ECO:0008006" key="10">
    <source>
        <dbReference type="Google" id="ProtNLM"/>
    </source>
</evidence>
<feature type="compositionally biased region" description="Acidic residues" evidence="6">
    <location>
        <begin position="389"/>
        <end position="400"/>
    </location>
</feature>
<keyword evidence="9" id="KW-1185">Reference proteome</keyword>
<dbReference type="EMBL" id="AOIJ01000032">
    <property type="protein sequence ID" value="ELY83295.1"/>
    <property type="molecule type" value="Genomic_DNA"/>
</dbReference>
<accession>L9Z9Y7</accession>
<feature type="transmembrane region" description="Helical" evidence="7">
    <location>
        <begin position="241"/>
        <end position="265"/>
    </location>
</feature>
<evidence type="ECO:0000256" key="6">
    <source>
        <dbReference type="SAM" id="MobiDB-lite"/>
    </source>
</evidence>
<comment type="similarity">
    <text evidence="2">Belongs to the autoinducer-2 exporter (AI-2E) (TC 2.A.86) family.</text>
</comment>
<proteinExistence type="inferred from homology"/>
<dbReference type="GO" id="GO:0016020">
    <property type="term" value="C:membrane"/>
    <property type="evidence" value="ECO:0007669"/>
    <property type="project" value="UniProtKB-SubCell"/>
</dbReference>
<evidence type="ECO:0000256" key="2">
    <source>
        <dbReference type="ARBA" id="ARBA00009773"/>
    </source>
</evidence>
<feature type="region of interest" description="Disordered" evidence="6">
    <location>
        <begin position="350"/>
        <end position="400"/>
    </location>
</feature>
<feature type="compositionally biased region" description="Low complexity" evidence="6">
    <location>
        <begin position="364"/>
        <end position="375"/>
    </location>
</feature>
<evidence type="ECO:0000256" key="4">
    <source>
        <dbReference type="ARBA" id="ARBA00022989"/>
    </source>
</evidence>
<evidence type="ECO:0000256" key="5">
    <source>
        <dbReference type="ARBA" id="ARBA00023136"/>
    </source>
</evidence>
<protein>
    <recommendedName>
        <fullName evidence="10">Permease</fullName>
    </recommendedName>
</protein>
<evidence type="ECO:0000313" key="8">
    <source>
        <dbReference type="EMBL" id="ELY83295.1"/>
    </source>
</evidence>
<comment type="subcellular location">
    <subcellularLocation>
        <location evidence="1">Membrane</location>
        <topology evidence="1">Multi-pass membrane protein</topology>
    </subcellularLocation>
</comment>
<feature type="transmembrane region" description="Helical" evidence="7">
    <location>
        <begin position="272"/>
        <end position="290"/>
    </location>
</feature>
<dbReference type="Pfam" id="PF01594">
    <property type="entry name" value="AI-2E_transport"/>
    <property type="match status" value="1"/>
</dbReference>
<reference evidence="8 9" key="1">
    <citation type="journal article" date="2014" name="PLoS Genet.">
        <title>Phylogenetically driven sequencing of extremely halophilic archaea reveals strategies for static and dynamic osmo-response.</title>
        <authorList>
            <person name="Becker E.A."/>
            <person name="Seitzer P.M."/>
            <person name="Tritt A."/>
            <person name="Larsen D."/>
            <person name="Krusor M."/>
            <person name="Yao A.I."/>
            <person name="Wu D."/>
            <person name="Madern D."/>
            <person name="Eisen J.A."/>
            <person name="Darling A.E."/>
            <person name="Facciotti M.T."/>
        </authorList>
    </citation>
    <scope>NUCLEOTIDE SEQUENCE [LARGE SCALE GENOMIC DNA]</scope>
    <source>
        <strain evidence="8 9">JCM 14663</strain>
    </source>
</reference>
<feature type="transmembrane region" description="Helical" evidence="7">
    <location>
        <begin position="156"/>
        <end position="178"/>
    </location>
</feature>
<dbReference type="PATRIC" id="fig|1230459.4.peg.599"/>
<gene>
    <name evidence="8" type="ORF">C486_02993</name>
</gene>
<comment type="caution">
    <text evidence="8">The sequence shown here is derived from an EMBL/GenBank/DDBJ whole genome shotgun (WGS) entry which is preliminary data.</text>
</comment>
<feature type="transmembrane region" description="Helical" evidence="7">
    <location>
        <begin position="29"/>
        <end position="59"/>
    </location>
</feature>
<keyword evidence="5 7" id="KW-0472">Membrane</keyword>